<dbReference type="InterPro" id="IPR001478">
    <property type="entry name" value="PDZ"/>
</dbReference>
<dbReference type="SMART" id="SM00228">
    <property type="entry name" value="PDZ"/>
    <property type="match status" value="1"/>
</dbReference>
<dbReference type="InterPro" id="IPR001940">
    <property type="entry name" value="Peptidase_S1C"/>
</dbReference>
<organism evidence="6 7">
    <name type="scientific">Thermobifida fusca TM51</name>
    <dbReference type="NCBI Taxonomy" id="1169414"/>
    <lineage>
        <taxon>Bacteria</taxon>
        <taxon>Bacillati</taxon>
        <taxon>Actinomycetota</taxon>
        <taxon>Actinomycetes</taxon>
        <taxon>Streptosporangiales</taxon>
        <taxon>Nocardiopsidaceae</taxon>
        <taxon>Thermobifida</taxon>
    </lineage>
</organism>
<dbReference type="InterPro" id="IPR036034">
    <property type="entry name" value="PDZ_sf"/>
</dbReference>
<dbReference type="RefSeq" id="WP_011290800.1">
    <property type="nucleotide sequence ID" value="NZ_AOSG01000008.1"/>
</dbReference>
<dbReference type="Pfam" id="PF13365">
    <property type="entry name" value="Trypsin_2"/>
    <property type="match status" value="1"/>
</dbReference>
<dbReference type="GO" id="GO:0006508">
    <property type="term" value="P:proteolysis"/>
    <property type="evidence" value="ECO:0007669"/>
    <property type="project" value="UniProtKB-KW"/>
</dbReference>
<evidence type="ECO:0000313" key="7">
    <source>
        <dbReference type="Proteomes" id="UP000014184"/>
    </source>
</evidence>
<feature type="compositionally biased region" description="Pro residues" evidence="4">
    <location>
        <begin position="143"/>
        <end position="159"/>
    </location>
</feature>
<dbReference type="SUPFAM" id="SSF50494">
    <property type="entry name" value="Trypsin-like serine proteases"/>
    <property type="match status" value="1"/>
</dbReference>
<feature type="domain" description="PDZ" evidence="5">
    <location>
        <begin position="468"/>
        <end position="567"/>
    </location>
</feature>
<feature type="compositionally biased region" description="Low complexity" evidence="4">
    <location>
        <begin position="37"/>
        <end position="48"/>
    </location>
</feature>
<dbReference type="InterPro" id="IPR051201">
    <property type="entry name" value="Chloro_Bact_Ser_Proteases"/>
</dbReference>
<proteinExistence type="inferred from homology"/>
<evidence type="ECO:0000313" key="6">
    <source>
        <dbReference type="EMBL" id="EOR72610.1"/>
    </source>
</evidence>
<comment type="similarity">
    <text evidence="1">Belongs to the peptidase S1C family.</text>
</comment>
<dbReference type="PRINTS" id="PR00834">
    <property type="entry name" value="PROTEASES2C"/>
</dbReference>
<dbReference type="AlphaFoldDB" id="A0A9P2TDU8"/>
<dbReference type="EMBL" id="AOSG01000008">
    <property type="protein sequence ID" value="EOR72610.1"/>
    <property type="molecule type" value="Genomic_DNA"/>
</dbReference>
<feature type="compositionally biased region" description="Basic and acidic residues" evidence="4">
    <location>
        <begin position="14"/>
        <end position="36"/>
    </location>
</feature>
<feature type="region of interest" description="Disordered" evidence="4">
    <location>
        <begin position="392"/>
        <end position="418"/>
    </location>
</feature>
<dbReference type="PANTHER" id="PTHR43343">
    <property type="entry name" value="PEPTIDASE S12"/>
    <property type="match status" value="1"/>
</dbReference>
<feature type="compositionally biased region" description="Low complexity" evidence="4">
    <location>
        <begin position="58"/>
        <end position="84"/>
    </location>
</feature>
<comment type="caution">
    <text evidence="6">The sequence shown here is derived from an EMBL/GenBank/DDBJ whole genome shotgun (WGS) entry which is preliminary data.</text>
</comment>
<name>A0A9P2TDU8_THEFU</name>
<evidence type="ECO:0000256" key="3">
    <source>
        <dbReference type="ARBA" id="ARBA00022801"/>
    </source>
</evidence>
<dbReference type="InterPro" id="IPR009003">
    <property type="entry name" value="Peptidase_S1_PA"/>
</dbReference>
<keyword evidence="7" id="KW-1185">Reference proteome</keyword>
<evidence type="ECO:0000256" key="1">
    <source>
        <dbReference type="ARBA" id="ARBA00010541"/>
    </source>
</evidence>
<evidence type="ECO:0000256" key="4">
    <source>
        <dbReference type="SAM" id="MobiDB-lite"/>
    </source>
</evidence>
<dbReference type="InterPro" id="IPR043504">
    <property type="entry name" value="Peptidase_S1_PA_chymotrypsin"/>
</dbReference>
<keyword evidence="2 6" id="KW-0645">Protease</keyword>
<reference evidence="6 7" key="1">
    <citation type="journal article" date="2013" name="Genome Announc.">
        <title>Draft Genome Sequence of the Lignocellulose Decomposer Thermobifida fusca Strain TM51.</title>
        <authorList>
            <person name="Toth A."/>
            <person name="Barna T."/>
            <person name="Nagy I."/>
            <person name="Horvath B."/>
            <person name="Nagy I."/>
            <person name="Tancsics A."/>
            <person name="Kriszt B."/>
            <person name="Baka E."/>
            <person name="Fekete C."/>
            <person name="Kukolya J."/>
        </authorList>
    </citation>
    <scope>NUCLEOTIDE SEQUENCE [LARGE SCALE GENOMIC DNA]</scope>
    <source>
        <strain evidence="6 7">TM51</strain>
    </source>
</reference>
<dbReference type="PANTHER" id="PTHR43343:SF3">
    <property type="entry name" value="PROTEASE DO-LIKE 8, CHLOROPLASTIC"/>
    <property type="match status" value="1"/>
</dbReference>
<evidence type="ECO:0000259" key="5">
    <source>
        <dbReference type="SMART" id="SM00228"/>
    </source>
</evidence>
<dbReference type="Pfam" id="PF13180">
    <property type="entry name" value="PDZ_2"/>
    <property type="match status" value="1"/>
</dbReference>
<dbReference type="GO" id="GO:0004252">
    <property type="term" value="F:serine-type endopeptidase activity"/>
    <property type="evidence" value="ECO:0007669"/>
    <property type="project" value="InterPro"/>
</dbReference>
<protein>
    <submittedName>
        <fullName evidence="6">Serine protease</fullName>
    </submittedName>
</protein>
<evidence type="ECO:0000256" key="2">
    <source>
        <dbReference type="ARBA" id="ARBA00022670"/>
    </source>
</evidence>
<dbReference type="Proteomes" id="UP000014184">
    <property type="component" value="Unassembled WGS sequence"/>
</dbReference>
<dbReference type="Gene3D" id="2.40.10.10">
    <property type="entry name" value="Trypsin-like serine proteases"/>
    <property type="match status" value="2"/>
</dbReference>
<accession>A0A9P2TDU8</accession>
<keyword evidence="3" id="KW-0378">Hydrolase</keyword>
<gene>
    <name evidence="6" type="ORF">TM51_02100</name>
</gene>
<sequence length="583" mass="58146">MSAIDRGSGSSMEEPERPEGPLADADGRESVTDHQDTTAADTPEDATTGSAARSETGAAPDTAQAASAPSAAAAPASEPAASAAEQRDASHEAPAPGSRETPPHPAPRPAPFAPQSHAPHPAWGPPAPDQATARHGAQAYPGPEAPQPAPGRPGPPPAGGVPAGAAQGAWQERPAQHDQPNSPTGAWAVPPSPGGFFPPTGGFPTLHGSSPFEGAPPPGKPQRSGRVVLIAAVTALITSLIVGPAASVATAYFLSEQVAANPAATSAASGDVTKVAAKALPSVVSIATAEGGGSGFIIRDDGLIVTNNHVVSDAQELTVLFHDGSQASATIVGTDPVSDLAVIRAQGVSGLTPASLGDSDQVEVGAEVVAIGAPLGLSGTVTSGVVSAVERPVNTGVSGQQDSPLLPSPDEEEPQATTSTVIDAIQTDAPINPGNSGGPLVNMNGEVIGINTAIATTSGNFMSQSGSIGLGFAIPINQAKPIIEELINTGKATYAAIEASVTVAEDGPGAELVEVNRGGAADQAGLRKGDVIIRIEDRMVTDPNVLIAEIRSHRPGDTVTITYQRGGQTAQTTVTLAAQSLDN</sequence>
<feature type="compositionally biased region" description="Low complexity" evidence="4">
    <location>
        <begin position="194"/>
        <end position="205"/>
    </location>
</feature>
<feature type="region of interest" description="Disordered" evidence="4">
    <location>
        <begin position="1"/>
        <end position="223"/>
    </location>
</feature>
<dbReference type="SUPFAM" id="SSF50156">
    <property type="entry name" value="PDZ domain-like"/>
    <property type="match status" value="1"/>
</dbReference>
<feature type="compositionally biased region" description="Pro residues" evidence="4">
    <location>
        <begin position="103"/>
        <end position="112"/>
    </location>
</feature>
<dbReference type="Gene3D" id="2.30.42.10">
    <property type="match status" value="1"/>
</dbReference>